<feature type="domain" description="Major facilitator superfamily (MFS) profile" evidence="5">
    <location>
        <begin position="1"/>
        <end position="407"/>
    </location>
</feature>
<dbReference type="STRING" id="644282.Deba_2265"/>
<dbReference type="AlphaFoldDB" id="E1QJ85"/>
<dbReference type="Gene3D" id="1.20.1250.20">
    <property type="entry name" value="MFS general substrate transporter like domains"/>
    <property type="match status" value="2"/>
</dbReference>
<protein>
    <submittedName>
        <fullName evidence="6">Anti-sigma regulatory factor, serine/threonine protein kinase</fullName>
    </submittedName>
</protein>
<dbReference type="KEGG" id="dbr:Deba_2265"/>
<feature type="transmembrane region" description="Helical" evidence="4">
    <location>
        <begin position="136"/>
        <end position="157"/>
    </location>
</feature>
<dbReference type="PANTHER" id="PTHR11360:SF317">
    <property type="entry name" value="MAJOR FACILITATOR SUPERFAMILY (MFS) PROFILE DOMAIN-CONTAINING PROTEIN-RELATED"/>
    <property type="match status" value="1"/>
</dbReference>
<dbReference type="GO" id="GO:0022857">
    <property type="term" value="F:transmembrane transporter activity"/>
    <property type="evidence" value="ECO:0007669"/>
    <property type="project" value="InterPro"/>
</dbReference>
<sequence>MSAPTGKNRWLIAASAVGIHLSIGSVYAWSVFAKPIVGQCGWNLGQTQFAFSLAILFLGLSAAFFGKYVEKHGPRKAGLAAATLFGLGLAGSGLAVAWQNLALLYLSYGVMGGMGLGVGYIAPISTLVKWFPDRRGLATGLAIMGFGFAALIGGPLIQRLIVDIGLANAFFALGAGYFLLMSCSALYLAPPGQGDLTERARRGAAGGPRPTEDHWRLTAKQALRTRRFYLLWLMLFINITCGIAIISVASPMGQELAGLSAAQAAAMVGLIGLFNGGGRLAWASLSDYIGRVNTYTALFAIQIITFFLLPKTSDALLFQGLLFLTMTCYGGGFACVPAYIGDIFGTRQLAVVHGYILTAWAAAGLVGPMFAAHVREHSGGYSGMLGAFIALFVVALAVSVLIRFDLKKPAAAPEPQLADYASMAYLAMPATFQALEPIRRLLVGQAKALGLDQLKVGRLELAVEEAVSNVCQYAYNNEAAANRAGYAYQDTGSITVRVKDEPTRVVVELEDSGLAFDPLSVPTPDLDSSLEERQVGRMGVHLIRQLTDAHDYFRRGEANVLRLAMNK</sequence>
<keyword evidence="6" id="KW-0723">Serine/threonine-protein kinase</keyword>
<keyword evidence="6" id="KW-0808">Transferase</keyword>
<accession>E1QJ85</accession>
<evidence type="ECO:0000256" key="1">
    <source>
        <dbReference type="ARBA" id="ARBA00022692"/>
    </source>
</evidence>
<keyword evidence="6" id="KW-0418">Kinase</keyword>
<dbReference type="InterPro" id="IPR003594">
    <property type="entry name" value="HATPase_dom"/>
</dbReference>
<keyword evidence="7" id="KW-1185">Reference proteome</keyword>
<dbReference type="EMBL" id="CP002085">
    <property type="protein sequence ID" value="ADK85628.1"/>
    <property type="molecule type" value="Genomic_DNA"/>
</dbReference>
<feature type="transmembrane region" description="Helical" evidence="4">
    <location>
        <begin position="104"/>
        <end position="124"/>
    </location>
</feature>
<dbReference type="InterPro" id="IPR020846">
    <property type="entry name" value="MFS_dom"/>
</dbReference>
<dbReference type="InterPro" id="IPR036259">
    <property type="entry name" value="MFS_trans_sf"/>
</dbReference>
<dbReference type="CDD" id="cd16936">
    <property type="entry name" value="HATPase_RsbW-like"/>
    <property type="match status" value="1"/>
</dbReference>
<reference evidence="6 7" key="1">
    <citation type="journal article" date="2010" name="Stand. Genomic Sci.">
        <title>Complete genome sequence of Desulfarculus baarsii type strain (2st14).</title>
        <authorList>
            <person name="Sun H."/>
            <person name="Spring S."/>
            <person name="Lapidus A."/>
            <person name="Davenport K."/>
            <person name="Del Rio T.G."/>
            <person name="Tice H."/>
            <person name="Nolan M."/>
            <person name="Copeland A."/>
            <person name="Cheng J.F."/>
            <person name="Lucas S."/>
            <person name="Tapia R."/>
            <person name="Goodwin L."/>
            <person name="Pitluck S."/>
            <person name="Ivanova N."/>
            <person name="Pagani I."/>
            <person name="Mavromatis K."/>
            <person name="Ovchinnikova G."/>
            <person name="Pati A."/>
            <person name="Chen A."/>
            <person name="Palaniappan K."/>
            <person name="Hauser L."/>
            <person name="Chang Y.J."/>
            <person name="Jeffries C.D."/>
            <person name="Detter J.C."/>
            <person name="Han C."/>
            <person name="Rohde M."/>
            <person name="Brambilla E."/>
            <person name="Goker M."/>
            <person name="Woyke T."/>
            <person name="Bristow J."/>
            <person name="Eisen J.A."/>
            <person name="Markowitz V."/>
            <person name="Hugenholtz P."/>
            <person name="Kyrpides N.C."/>
            <person name="Klenk H.P."/>
            <person name="Land M."/>
        </authorList>
    </citation>
    <scope>NUCLEOTIDE SEQUENCE [LARGE SCALE GENOMIC DNA]</scope>
    <source>
        <strain evidence="7">ATCC 33931 / DSM 2075 / LMG 7858 / VKM B-1802 / 2st14</strain>
    </source>
</reference>
<dbReference type="PANTHER" id="PTHR11360">
    <property type="entry name" value="MONOCARBOXYLATE TRANSPORTER"/>
    <property type="match status" value="1"/>
</dbReference>
<proteinExistence type="predicted"/>
<dbReference type="InterPro" id="IPR050327">
    <property type="entry name" value="Proton-linked_MCT"/>
</dbReference>
<dbReference type="HOGENOM" id="CLU_001265_59_7_7"/>
<dbReference type="CDD" id="cd17353">
    <property type="entry name" value="MFS_OFA_like"/>
    <property type="match status" value="1"/>
</dbReference>
<dbReference type="eggNOG" id="COG2223">
    <property type="taxonomic scope" value="Bacteria"/>
</dbReference>
<dbReference type="Pfam" id="PF13581">
    <property type="entry name" value="HATPase_c_2"/>
    <property type="match status" value="1"/>
</dbReference>
<dbReference type="Proteomes" id="UP000009047">
    <property type="component" value="Chromosome"/>
</dbReference>
<feature type="transmembrane region" description="Helical" evidence="4">
    <location>
        <begin position="315"/>
        <end position="340"/>
    </location>
</feature>
<keyword evidence="2 4" id="KW-1133">Transmembrane helix</keyword>
<evidence type="ECO:0000256" key="2">
    <source>
        <dbReference type="ARBA" id="ARBA00022989"/>
    </source>
</evidence>
<organism evidence="6 7">
    <name type="scientific">Desulfarculus baarsii (strain ATCC 33931 / DSM 2075 / LMG 7858 / VKM B-1802 / 2st14)</name>
    <dbReference type="NCBI Taxonomy" id="644282"/>
    <lineage>
        <taxon>Bacteria</taxon>
        <taxon>Pseudomonadati</taxon>
        <taxon>Thermodesulfobacteriota</taxon>
        <taxon>Desulfarculia</taxon>
        <taxon>Desulfarculales</taxon>
        <taxon>Desulfarculaceae</taxon>
        <taxon>Desulfarculus</taxon>
    </lineage>
</organism>
<evidence type="ECO:0000313" key="6">
    <source>
        <dbReference type="EMBL" id="ADK85628.1"/>
    </source>
</evidence>
<dbReference type="GO" id="GO:0004674">
    <property type="term" value="F:protein serine/threonine kinase activity"/>
    <property type="evidence" value="ECO:0007669"/>
    <property type="project" value="UniProtKB-KW"/>
</dbReference>
<feature type="transmembrane region" description="Helical" evidence="4">
    <location>
        <begin position="288"/>
        <end position="309"/>
    </location>
</feature>
<dbReference type="InterPro" id="IPR036890">
    <property type="entry name" value="HATPase_C_sf"/>
</dbReference>
<dbReference type="PROSITE" id="PS50850">
    <property type="entry name" value="MFS"/>
    <property type="match status" value="1"/>
</dbReference>
<name>E1QJ85_DESB2</name>
<feature type="transmembrane region" description="Helical" evidence="4">
    <location>
        <begin position="78"/>
        <end position="98"/>
    </location>
</feature>
<feature type="transmembrane region" description="Helical" evidence="4">
    <location>
        <begin position="352"/>
        <end position="374"/>
    </location>
</feature>
<feature type="transmembrane region" description="Helical" evidence="4">
    <location>
        <begin position="49"/>
        <end position="66"/>
    </location>
</feature>
<evidence type="ECO:0000313" key="7">
    <source>
        <dbReference type="Proteomes" id="UP000009047"/>
    </source>
</evidence>
<dbReference type="Pfam" id="PF07690">
    <property type="entry name" value="MFS_1"/>
    <property type="match status" value="1"/>
</dbReference>
<keyword evidence="3 4" id="KW-0472">Membrane</keyword>
<gene>
    <name evidence="6" type="ordered locus">Deba_2265</name>
</gene>
<dbReference type="eggNOG" id="COG2172">
    <property type="taxonomic scope" value="Bacteria"/>
</dbReference>
<evidence type="ECO:0000256" key="4">
    <source>
        <dbReference type="SAM" id="Phobius"/>
    </source>
</evidence>
<dbReference type="InterPro" id="IPR011701">
    <property type="entry name" value="MFS"/>
</dbReference>
<dbReference type="Gene3D" id="3.30.565.10">
    <property type="entry name" value="Histidine kinase-like ATPase, C-terminal domain"/>
    <property type="match status" value="1"/>
</dbReference>
<feature type="transmembrane region" description="Helical" evidence="4">
    <location>
        <begin position="169"/>
        <end position="189"/>
    </location>
</feature>
<feature type="transmembrane region" description="Helical" evidence="4">
    <location>
        <begin position="256"/>
        <end position="276"/>
    </location>
</feature>
<feature type="transmembrane region" description="Helical" evidence="4">
    <location>
        <begin position="229"/>
        <end position="250"/>
    </location>
</feature>
<dbReference type="SUPFAM" id="SSF103473">
    <property type="entry name" value="MFS general substrate transporter"/>
    <property type="match status" value="1"/>
</dbReference>
<feature type="transmembrane region" description="Helical" evidence="4">
    <location>
        <begin position="380"/>
        <end position="402"/>
    </location>
</feature>
<evidence type="ECO:0000259" key="5">
    <source>
        <dbReference type="PROSITE" id="PS50850"/>
    </source>
</evidence>
<evidence type="ECO:0000256" key="3">
    <source>
        <dbReference type="ARBA" id="ARBA00023136"/>
    </source>
</evidence>
<keyword evidence="1 4" id="KW-0812">Transmembrane</keyword>